<accession>A0A2A9NUF0</accession>
<dbReference type="InterPro" id="IPR007751">
    <property type="entry name" value="DUF676_lipase-like"/>
</dbReference>
<dbReference type="PANTHER" id="PTHR47842">
    <property type="entry name" value="EXPRESSED PROTEIN"/>
    <property type="match status" value="1"/>
</dbReference>
<proteinExistence type="inferred from homology"/>
<dbReference type="AlphaFoldDB" id="A0A2A9NUF0"/>
<protein>
    <recommendedName>
        <fullName evidence="2">DUF676 domain-containing protein</fullName>
    </recommendedName>
</protein>
<evidence type="ECO:0000259" key="2">
    <source>
        <dbReference type="Pfam" id="PF05057"/>
    </source>
</evidence>
<reference evidence="3 4" key="1">
    <citation type="submission" date="2014-02" db="EMBL/GenBank/DDBJ databases">
        <title>Transposable element dynamics among asymbiotic and ectomycorrhizal Amanita fungi.</title>
        <authorList>
            <consortium name="DOE Joint Genome Institute"/>
            <person name="Hess J."/>
            <person name="Skrede I."/>
            <person name="Wolfe B."/>
            <person name="LaButti K."/>
            <person name="Ohm R.A."/>
            <person name="Grigoriev I.V."/>
            <person name="Pringle A."/>
        </authorList>
    </citation>
    <scope>NUCLEOTIDE SEQUENCE [LARGE SCALE GENOMIC DNA]</scope>
    <source>
        <strain evidence="3 4">SKay4041</strain>
    </source>
</reference>
<evidence type="ECO:0000313" key="3">
    <source>
        <dbReference type="EMBL" id="PFH51273.1"/>
    </source>
</evidence>
<dbReference type="EMBL" id="KZ301989">
    <property type="protein sequence ID" value="PFH51273.1"/>
    <property type="molecule type" value="Genomic_DNA"/>
</dbReference>
<dbReference type="OrthoDB" id="442243at2759"/>
<sequence length="359" mass="39182">MTDSPTSIPPGNALQLSTEDSLKNLLIIVFIHGFKGNDETFDQFPERLRHMLAQSLSFFAIECTVFPAYETKGDLTAAVARFVEWLTVLTVEREQGIAGSAKIVLCGHSMGGLLAADTVLELANSHPGKDNNALWPNIIACISFDTPYLGLHPSVLKNSVTKAAEVMTTAQTLGSSVFGALAGLSAKKAADSASSPPSQEGRTGWGRWAAPAAYAIGGAVLAGAAGSAWHNREDLGQGYQWVTDHMKFVGNLWDEKALQKRVDDLIKLDESRRIVFRTFYTLLPPTPPNYLNSRTFILLPKMYAPSNTRFLSLRNYLASDEIQAHTGMFSSRTNDGYYELGMETARIICEMIGAQEVKI</sequence>
<comment type="similarity">
    <text evidence="1">Belongs to the putative lipase ROG1 family.</text>
</comment>
<dbReference type="SUPFAM" id="SSF53474">
    <property type="entry name" value="alpha/beta-Hydrolases"/>
    <property type="match status" value="1"/>
</dbReference>
<dbReference type="Proteomes" id="UP000242287">
    <property type="component" value="Unassembled WGS sequence"/>
</dbReference>
<gene>
    <name evidence="3" type="ORF">AMATHDRAFT_191560</name>
</gene>
<dbReference type="InterPro" id="IPR029058">
    <property type="entry name" value="AB_hydrolase_fold"/>
</dbReference>
<evidence type="ECO:0000256" key="1">
    <source>
        <dbReference type="ARBA" id="ARBA00007920"/>
    </source>
</evidence>
<dbReference type="PANTHER" id="PTHR47842:SF1">
    <property type="entry name" value="DUF676 DOMAIN-CONTAINING PROTEIN"/>
    <property type="match status" value="1"/>
</dbReference>
<organism evidence="3 4">
    <name type="scientific">Amanita thiersii Skay4041</name>
    <dbReference type="NCBI Taxonomy" id="703135"/>
    <lineage>
        <taxon>Eukaryota</taxon>
        <taxon>Fungi</taxon>
        <taxon>Dikarya</taxon>
        <taxon>Basidiomycota</taxon>
        <taxon>Agaricomycotina</taxon>
        <taxon>Agaricomycetes</taxon>
        <taxon>Agaricomycetidae</taxon>
        <taxon>Agaricales</taxon>
        <taxon>Pluteineae</taxon>
        <taxon>Amanitaceae</taxon>
        <taxon>Amanita</taxon>
    </lineage>
</organism>
<dbReference type="Gene3D" id="3.40.50.1820">
    <property type="entry name" value="alpha/beta hydrolase"/>
    <property type="match status" value="1"/>
</dbReference>
<dbReference type="Pfam" id="PF05057">
    <property type="entry name" value="DUF676"/>
    <property type="match status" value="1"/>
</dbReference>
<name>A0A2A9NUF0_9AGAR</name>
<dbReference type="STRING" id="703135.A0A2A9NUF0"/>
<feature type="domain" description="DUF676" evidence="2">
    <location>
        <begin position="26"/>
        <end position="152"/>
    </location>
</feature>
<keyword evidence="4" id="KW-1185">Reference proteome</keyword>
<evidence type="ECO:0000313" key="4">
    <source>
        <dbReference type="Proteomes" id="UP000242287"/>
    </source>
</evidence>